<dbReference type="SUPFAM" id="SSF55961">
    <property type="entry name" value="Bet v1-like"/>
    <property type="match status" value="1"/>
</dbReference>
<comment type="caution">
    <text evidence="2">The sequence shown here is derived from an EMBL/GenBank/DDBJ whole genome shotgun (WGS) entry which is preliminary data.</text>
</comment>
<name>W7J4K9_9PSEU</name>
<dbReference type="RefSeq" id="WP_161784422.1">
    <property type="nucleotide sequence ID" value="NZ_AYXG01000028.1"/>
</dbReference>
<dbReference type="InterPro" id="IPR021295">
    <property type="entry name" value="DUF2867"/>
</dbReference>
<dbReference type="eggNOG" id="COG0702">
    <property type="taxonomic scope" value="Bacteria"/>
</dbReference>
<feature type="domain" description="NAD(P)-binding" evidence="1">
    <location>
        <begin position="8"/>
        <end position="107"/>
    </location>
</feature>
<dbReference type="SUPFAM" id="SSF51735">
    <property type="entry name" value="NAD(P)-binding Rossmann-fold domains"/>
    <property type="match status" value="1"/>
</dbReference>
<dbReference type="STRING" id="909613.UO65_0741"/>
<dbReference type="Pfam" id="PF13460">
    <property type="entry name" value="NAD_binding_10"/>
    <property type="match status" value="1"/>
</dbReference>
<keyword evidence="3" id="KW-1185">Reference proteome</keyword>
<dbReference type="GO" id="GO:0004029">
    <property type="term" value="F:aldehyde dehydrogenase (NAD+) activity"/>
    <property type="evidence" value="ECO:0007669"/>
    <property type="project" value="TreeGrafter"/>
</dbReference>
<dbReference type="GO" id="GO:0005737">
    <property type="term" value="C:cytoplasm"/>
    <property type="evidence" value="ECO:0007669"/>
    <property type="project" value="TreeGrafter"/>
</dbReference>
<dbReference type="InterPro" id="IPR016040">
    <property type="entry name" value="NAD(P)-bd_dom"/>
</dbReference>
<dbReference type="InterPro" id="IPR051783">
    <property type="entry name" value="NAD(P)-dependent_oxidoreduct"/>
</dbReference>
<dbReference type="InterPro" id="IPR036291">
    <property type="entry name" value="NAD(P)-bd_dom_sf"/>
</dbReference>
<accession>W7J4K9</accession>
<organism evidence="2 3">
    <name type="scientific">Actinokineospora spheciospongiae</name>
    <dbReference type="NCBI Taxonomy" id="909613"/>
    <lineage>
        <taxon>Bacteria</taxon>
        <taxon>Bacillati</taxon>
        <taxon>Actinomycetota</taxon>
        <taxon>Actinomycetes</taxon>
        <taxon>Pseudonocardiales</taxon>
        <taxon>Pseudonocardiaceae</taxon>
        <taxon>Actinokineospora</taxon>
    </lineage>
</organism>
<dbReference type="AlphaFoldDB" id="W7J4K9"/>
<sequence>MSTCLVIGAGGYIGKPLVAALRAAGHEVRAMARSLDPAHLPLDVIPIRADARDPMALSAAMAGVDVVYHLVHSMDSADFADTDTVIADTVAEAAAAVGIRQLVYLGGPRPTGPEVSPHLGSRADVGDAFLAAPTPALVLQASMVIGAGSASLDLLSHAARFAPVVLRPPWMGNRSRPIALADVLFHLVDAADREPVNLVVDLAGPETLTYLELIQRYARVAGLPWRLPVPVLVVPTGPAAAAAAALSDLPRPLVRALLESLRHDLVPDPANVAPAPPGGATGLDRALRDALGLPVPVGPPTNAPGTRVDRRELRVHATEPALWRVITDLGGRGGWHTVPGAWALRGALDHLLGGIGLHRGRPAELAPGDAVDSWTVVSRDDADRSLLLRADMRLPGRAWLRLRAIAGTAPGECVFEQTVTFVPDGLPGTLYWLAQKPAHDVVFGMMARGIANAAERAPGPVAAR</sequence>
<protein>
    <submittedName>
        <fullName evidence="2">Oxidoreductase</fullName>
    </submittedName>
</protein>
<reference evidence="2 3" key="1">
    <citation type="journal article" date="2014" name="Genome Announc.">
        <title>Draft Genome Sequence of the Antitrypanosomally Active Sponge-Associated Bacterium Actinokineospora sp. Strain EG49.</title>
        <authorList>
            <person name="Harjes J."/>
            <person name="Ryu T."/>
            <person name="Abdelmohsen U.R."/>
            <person name="Moitinho-Silva L."/>
            <person name="Horn H."/>
            <person name="Ravasi T."/>
            <person name="Hentschel U."/>
        </authorList>
    </citation>
    <scope>NUCLEOTIDE SEQUENCE [LARGE SCALE GENOMIC DNA]</scope>
    <source>
        <strain evidence="2 3">EG49</strain>
    </source>
</reference>
<proteinExistence type="predicted"/>
<evidence type="ECO:0000259" key="1">
    <source>
        <dbReference type="Pfam" id="PF13460"/>
    </source>
</evidence>
<dbReference type="Gene3D" id="3.40.50.720">
    <property type="entry name" value="NAD(P)-binding Rossmann-like Domain"/>
    <property type="match status" value="1"/>
</dbReference>
<gene>
    <name evidence="2" type="ORF">UO65_0741</name>
</gene>
<dbReference type="Proteomes" id="UP000019277">
    <property type="component" value="Unassembled WGS sequence"/>
</dbReference>
<dbReference type="PANTHER" id="PTHR48079">
    <property type="entry name" value="PROTEIN YEEZ"/>
    <property type="match status" value="1"/>
</dbReference>
<dbReference type="EMBL" id="AYXG01000028">
    <property type="protein sequence ID" value="EWC63911.1"/>
    <property type="molecule type" value="Genomic_DNA"/>
</dbReference>
<dbReference type="Pfam" id="PF11066">
    <property type="entry name" value="DUF2867"/>
    <property type="match status" value="1"/>
</dbReference>
<dbReference type="OrthoDB" id="9774199at2"/>
<evidence type="ECO:0000313" key="3">
    <source>
        <dbReference type="Proteomes" id="UP000019277"/>
    </source>
</evidence>
<dbReference type="PANTHER" id="PTHR48079:SF6">
    <property type="entry name" value="NAD(P)-BINDING DOMAIN-CONTAINING PROTEIN-RELATED"/>
    <property type="match status" value="1"/>
</dbReference>
<evidence type="ECO:0000313" key="2">
    <source>
        <dbReference type="EMBL" id="EWC63911.1"/>
    </source>
</evidence>